<dbReference type="Proteomes" id="UP000278807">
    <property type="component" value="Unassembled WGS sequence"/>
</dbReference>
<sequence>MTYTMKISEEEKDVMISFQKVDAILKAAKYINKNIQENNNSTNLRISRPCRSEMQGNMGQFNLSRGKESNCSKSSNGRVRAAWRPPGVVSRGVASFTVKRNNGYRSPPWREVYGDVAYFLISLENRDKPLSVTASTGGWFINGGFDLEQTELLYRQESETHPTLLSLLRKECQRFDAFLSSEEGMLQMYRMRWRLNAENKNEFAYEEPVRDSGISAPSIENKIIRRSSKSADPRRSNSRQRMDIISNMRSHHRSGSGSPILSPKGITKPSGDQKKKSFLPPIKLSGSTSNLRSTGSQSSEQWDIFDTNNSLLPSFLTKNANKNMNSSSYHSSQSMRSEVIGEQTEELIEDEITSSYQYTDEG</sequence>
<feature type="region of interest" description="Disordered" evidence="1">
    <location>
        <begin position="220"/>
        <end position="299"/>
    </location>
</feature>
<evidence type="ECO:0000313" key="2">
    <source>
        <dbReference type="EMBL" id="VDN97468.1"/>
    </source>
</evidence>
<reference evidence="2 3" key="2">
    <citation type="submission" date="2018-11" db="EMBL/GenBank/DDBJ databases">
        <authorList>
            <consortium name="Pathogen Informatics"/>
        </authorList>
    </citation>
    <scope>NUCLEOTIDE SEQUENCE [LARGE SCALE GENOMIC DNA]</scope>
</reference>
<feature type="compositionally biased region" description="Polar residues" evidence="1">
    <location>
        <begin position="285"/>
        <end position="299"/>
    </location>
</feature>
<name>A0A158QH68_RODNA</name>
<evidence type="ECO:0000256" key="1">
    <source>
        <dbReference type="SAM" id="MobiDB-lite"/>
    </source>
</evidence>
<dbReference type="AlphaFoldDB" id="A0A158QH68"/>
<evidence type="ECO:0000313" key="3">
    <source>
        <dbReference type="Proteomes" id="UP000278807"/>
    </source>
</evidence>
<gene>
    <name evidence="2" type="ORF">HNAJ_LOCUS1609</name>
</gene>
<keyword evidence="3" id="KW-1185">Reference proteome</keyword>
<dbReference type="WBParaSite" id="HNAJ_0000161001-mRNA-1">
    <property type="protein sequence ID" value="HNAJ_0000161001-mRNA-1"/>
    <property type="gene ID" value="HNAJ_0000161001"/>
</dbReference>
<proteinExistence type="predicted"/>
<dbReference type="STRING" id="102285.A0A158QH68"/>
<evidence type="ECO:0000313" key="4">
    <source>
        <dbReference type="WBParaSite" id="HNAJ_0000161001-mRNA-1"/>
    </source>
</evidence>
<accession>A0A158QH68</accession>
<dbReference type="OrthoDB" id="1683831at2759"/>
<dbReference type="EMBL" id="UZAE01000646">
    <property type="protein sequence ID" value="VDN97468.1"/>
    <property type="molecule type" value="Genomic_DNA"/>
</dbReference>
<organism evidence="4">
    <name type="scientific">Rodentolepis nana</name>
    <name type="common">Dwarf tapeworm</name>
    <name type="synonym">Hymenolepis nana</name>
    <dbReference type="NCBI Taxonomy" id="102285"/>
    <lineage>
        <taxon>Eukaryota</taxon>
        <taxon>Metazoa</taxon>
        <taxon>Spiralia</taxon>
        <taxon>Lophotrochozoa</taxon>
        <taxon>Platyhelminthes</taxon>
        <taxon>Cestoda</taxon>
        <taxon>Eucestoda</taxon>
        <taxon>Cyclophyllidea</taxon>
        <taxon>Hymenolepididae</taxon>
        <taxon>Rodentolepis</taxon>
    </lineage>
</organism>
<reference evidence="4" key="1">
    <citation type="submission" date="2016-04" db="UniProtKB">
        <authorList>
            <consortium name="WormBaseParasite"/>
        </authorList>
    </citation>
    <scope>IDENTIFICATION</scope>
</reference>
<protein>
    <submittedName>
        <fullName evidence="4">IRS-type PTB domain-containing protein</fullName>
    </submittedName>
</protein>